<dbReference type="OrthoDB" id="1925749at2759"/>
<dbReference type="EMBL" id="JACEFO010000640">
    <property type="protein sequence ID" value="KAF8762390.1"/>
    <property type="molecule type" value="Genomic_DNA"/>
</dbReference>
<keyword evidence="3" id="KW-1185">Reference proteome</keyword>
<gene>
    <name evidence="2" type="ORF">HU200_009571</name>
</gene>
<evidence type="ECO:0000313" key="3">
    <source>
        <dbReference type="Proteomes" id="UP000636709"/>
    </source>
</evidence>
<dbReference type="FunFam" id="1.10.1520.10:FF:000020">
    <property type="entry name" value="Protein NUCLEAR FUSION DEFECTIVE 2"/>
    <property type="match status" value="1"/>
</dbReference>
<dbReference type="GO" id="GO:0006396">
    <property type="term" value="P:RNA processing"/>
    <property type="evidence" value="ECO:0007669"/>
    <property type="project" value="InterPro"/>
</dbReference>
<feature type="domain" description="RNase III" evidence="1">
    <location>
        <begin position="90"/>
        <end position="208"/>
    </location>
</feature>
<dbReference type="SUPFAM" id="SSF69065">
    <property type="entry name" value="RNase III domain-like"/>
    <property type="match status" value="1"/>
</dbReference>
<dbReference type="PROSITE" id="PS50142">
    <property type="entry name" value="RNASE_3_2"/>
    <property type="match status" value="1"/>
</dbReference>
<dbReference type="InterPro" id="IPR000999">
    <property type="entry name" value="RNase_III_dom"/>
</dbReference>
<dbReference type="Proteomes" id="UP000636709">
    <property type="component" value="Unassembled WGS sequence"/>
</dbReference>
<organism evidence="2 3">
    <name type="scientific">Digitaria exilis</name>
    <dbReference type="NCBI Taxonomy" id="1010633"/>
    <lineage>
        <taxon>Eukaryota</taxon>
        <taxon>Viridiplantae</taxon>
        <taxon>Streptophyta</taxon>
        <taxon>Embryophyta</taxon>
        <taxon>Tracheophyta</taxon>
        <taxon>Spermatophyta</taxon>
        <taxon>Magnoliopsida</taxon>
        <taxon>Liliopsida</taxon>
        <taxon>Poales</taxon>
        <taxon>Poaceae</taxon>
        <taxon>PACMAD clade</taxon>
        <taxon>Panicoideae</taxon>
        <taxon>Panicodae</taxon>
        <taxon>Paniceae</taxon>
        <taxon>Anthephorinae</taxon>
        <taxon>Digitaria</taxon>
    </lineage>
</organism>
<name>A0A835KSJ9_9POAL</name>
<accession>A0A835KSJ9</accession>
<dbReference type="SMART" id="SM00535">
    <property type="entry name" value="RIBOc"/>
    <property type="match status" value="1"/>
</dbReference>
<dbReference type="Gene3D" id="1.10.1520.10">
    <property type="entry name" value="Ribonuclease III domain"/>
    <property type="match status" value="1"/>
</dbReference>
<dbReference type="GO" id="GO:0004525">
    <property type="term" value="F:ribonuclease III activity"/>
    <property type="evidence" value="ECO:0007669"/>
    <property type="project" value="InterPro"/>
</dbReference>
<reference evidence="2" key="1">
    <citation type="submission" date="2020-07" db="EMBL/GenBank/DDBJ databases">
        <title>Genome sequence and genetic diversity analysis of an under-domesticated orphan crop, white fonio (Digitaria exilis).</title>
        <authorList>
            <person name="Bennetzen J.L."/>
            <person name="Chen S."/>
            <person name="Ma X."/>
            <person name="Wang X."/>
            <person name="Yssel A.E.J."/>
            <person name="Chaluvadi S.R."/>
            <person name="Johnson M."/>
            <person name="Gangashetty P."/>
            <person name="Hamidou F."/>
            <person name="Sanogo M.D."/>
            <person name="Zwaenepoel A."/>
            <person name="Wallace J."/>
            <person name="Van De Peer Y."/>
            <person name="Van Deynze A."/>
        </authorList>
    </citation>
    <scope>NUCLEOTIDE SEQUENCE</scope>
    <source>
        <tissue evidence="2">Leaves</tissue>
    </source>
</reference>
<dbReference type="AlphaFoldDB" id="A0A835KSJ9"/>
<evidence type="ECO:0000313" key="2">
    <source>
        <dbReference type="EMBL" id="KAF8762390.1"/>
    </source>
</evidence>
<sequence>MKPSLGTRQHKLARPRVGDGLSRVTIITTTATGRCPLSPPHWRIAAAMATAPPPILFCLLLFLVASPSHPRVTAAAGPAPLSSSPFDAALSKLQAQIGYAFRAPYLLRRAMTHASYSIENGRALAVLGLAASQFAAALAALAADNDAAAEAVSRRAREAASEATCAAAGTHAGIPAIVRVAHKTDASSDTVVCGALRALIGAVAVDANSTDAAVEVFWKLHVLTAAAAATAAM</sequence>
<evidence type="ECO:0000259" key="1">
    <source>
        <dbReference type="PROSITE" id="PS50142"/>
    </source>
</evidence>
<comment type="caution">
    <text evidence="2">The sequence shown here is derived from an EMBL/GenBank/DDBJ whole genome shotgun (WGS) entry which is preliminary data.</text>
</comment>
<proteinExistence type="predicted"/>
<protein>
    <recommendedName>
        <fullName evidence="1">RNase III domain-containing protein</fullName>
    </recommendedName>
</protein>
<dbReference type="InterPro" id="IPR036389">
    <property type="entry name" value="RNase_III_sf"/>
</dbReference>